<dbReference type="AlphaFoldDB" id="A0A2I2FJU2"/>
<dbReference type="Gene3D" id="3.90.1200.10">
    <property type="match status" value="1"/>
</dbReference>
<dbReference type="SUPFAM" id="SSF56112">
    <property type="entry name" value="Protein kinase-like (PK-like)"/>
    <property type="match status" value="1"/>
</dbReference>
<evidence type="ECO:0000313" key="2">
    <source>
        <dbReference type="Proteomes" id="UP000234585"/>
    </source>
</evidence>
<protein>
    <recommendedName>
        <fullName evidence="3">Aminoglycoside phosphotransferase domain-containing protein</fullName>
    </recommendedName>
</protein>
<keyword evidence="2" id="KW-1185">Reference proteome</keyword>
<name>A0A2I2FJU2_ASPCN</name>
<organism evidence="1 2">
    <name type="scientific">Aspergillus candidus</name>
    <dbReference type="NCBI Taxonomy" id="41067"/>
    <lineage>
        <taxon>Eukaryota</taxon>
        <taxon>Fungi</taxon>
        <taxon>Dikarya</taxon>
        <taxon>Ascomycota</taxon>
        <taxon>Pezizomycotina</taxon>
        <taxon>Eurotiomycetes</taxon>
        <taxon>Eurotiomycetidae</taxon>
        <taxon>Eurotiales</taxon>
        <taxon>Aspergillaceae</taxon>
        <taxon>Aspergillus</taxon>
        <taxon>Aspergillus subgen. Circumdati</taxon>
    </lineage>
</organism>
<dbReference type="Proteomes" id="UP000234585">
    <property type="component" value="Unassembled WGS sequence"/>
</dbReference>
<accession>A0A2I2FJU2</accession>
<proteinExistence type="predicted"/>
<dbReference type="RefSeq" id="XP_024674919.1">
    <property type="nucleotide sequence ID" value="XM_024814811.1"/>
</dbReference>
<evidence type="ECO:0000313" key="1">
    <source>
        <dbReference type="EMBL" id="PLB40907.1"/>
    </source>
</evidence>
<dbReference type="InterPro" id="IPR011009">
    <property type="entry name" value="Kinase-like_dom_sf"/>
</dbReference>
<dbReference type="STRING" id="41067.A0A2I2FJU2"/>
<gene>
    <name evidence="1" type="ORF">BDW47DRAFT_115553</name>
</gene>
<dbReference type="GeneID" id="36521971"/>
<reference evidence="1 2" key="1">
    <citation type="submission" date="2017-12" db="EMBL/GenBank/DDBJ databases">
        <authorList>
            <consortium name="DOE Joint Genome Institute"/>
            <person name="Haridas S."/>
            <person name="Kjaerbolling I."/>
            <person name="Vesth T.C."/>
            <person name="Frisvad J.C."/>
            <person name="Nybo J.L."/>
            <person name="Theobald S."/>
            <person name="Kuo A."/>
            <person name="Bowyer P."/>
            <person name="Matsuda Y."/>
            <person name="Mondo S."/>
            <person name="Lyhne E.K."/>
            <person name="Kogle M.E."/>
            <person name="Clum A."/>
            <person name="Lipzen A."/>
            <person name="Salamov A."/>
            <person name="Ngan C.Y."/>
            <person name="Daum C."/>
            <person name="Chiniquy J."/>
            <person name="Barry K."/>
            <person name="LaButti K."/>
            <person name="Simmons B.A."/>
            <person name="Magnuson J.K."/>
            <person name="Mortensen U.H."/>
            <person name="Larsen T.O."/>
            <person name="Grigoriev I.V."/>
            <person name="Baker S.E."/>
            <person name="Andersen M.R."/>
            <person name="Nordberg H.P."/>
            <person name="Cantor M.N."/>
            <person name="Hua S.X."/>
        </authorList>
    </citation>
    <scope>NUCLEOTIDE SEQUENCE [LARGE SCALE GENOMIC DNA]</scope>
    <source>
        <strain evidence="1 2">CBS 102.13</strain>
    </source>
</reference>
<evidence type="ECO:0008006" key="3">
    <source>
        <dbReference type="Google" id="ProtNLM"/>
    </source>
</evidence>
<dbReference type="EMBL" id="KZ559122">
    <property type="protein sequence ID" value="PLB40907.1"/>
    <property type="molecule type" value="Genomic_DNA"/>
</dbReference>
<dbReference type="OrthoDB" id="5412996at2759"/>
<sequence length="226" mass="26068">MDFDRLAQFSNVPHNLARHHFHHLELQRNDAVADEADCRRKYVARCLFRKLSCDISKKYCNGPFRLYCDDLRPDNVLVDASSLAVTGVVDWEFTYAVLKPEDWESDLGQFLVRFMPRFYTFLEVLRACETEKINNGPLSQSQQLSPAMEYLSIQILFGPFNTIEGRYGLLGVEEQASIDTVVKNKLQQASEGTLVSHYNIDELVDLLRFMVPDTMQLSLYINHFSS</sequence>